<comment type="caution">
    <text evidence="1">The sequence shown here is derived from an EMBL/GenBank/DDBJ whole genome shotgun (WGS) entry which is preliminary data.</text>
</comment>
<dbReference type="Proteomes" id="UP000191612">
    <property type="component" value="Unassembled WGS sequence"/>
</dbReference>
<organism evidence="1 2">
    <name type="scientific">Penicillium solitum</name>
    <dbReference type="NCBI Taxonomy" id="60172"/>
    <lineage>
        <taxon>Eukaryota</taxon>
        <taxon>Fungi</taxon>
        <taxon>Dikarya</taxon>
        <taxon>Ascomycota</taxon>
        <taxon>Pezizomycotina</taxon>
        <taxon>Eurotiomycetes</taxon>
        <taxon>Eurotiomycetidae</taxon>
        <taxon>Eurotiales</taxon>
        <taxon>Aspergillaceae</taxon>
        <taxon>Penicillium</taxon>
    </lineage>
</organism>
<evidence type="ECO:0000313" key="1">
    <source>
        <dbReference type="EMBL" id="OQD99543.1"/>
    </source>
</evidence>
<evidence type="ECO:0008006" key="3">
    <source>
        <dbReference type="Google" id="ProtNLM"/>
    </source>
</evidence>
<dbReference type="EMBL" id="MDYO01000006">
    <property type="protein sequence ID" value="OQD99543.1"/>
    <property type="molecule type" value="Genomic_DNA"/>
</dbReference>
<gene>
    <name evidence="1" type="ORF">PENSOL_c006G00519</name>
</gene>
<proteinExistence type="predicted"/>
<name>A0A1V6RE10_9EURO</name>
<sequence length="311" mass="35680">MAVVLGRPITTELQIDRFAGTIQGDEKRRELFSHWQTETDFPRPFDLILAGFHVAYRYFKDIHKLEHNGARPRDYPMCRLENPDPKFDRIHGCQWLPISREALSSLIHIVLLAIHRPYIVSVANSRTQALKAGISILRTQERLFQQSKPHHCKVFNPIYASFDTIVLIAALCLVFPSENYERRSECIQVVEEGMQRLGIIGQYNSMAKSAHGVVCSLYRRLMHRPETFETAERPGAFFSNSEYISPNNDTVLYNAILSEISFDAVLPPRPTYDMFFNNISSTQVPFIEIPDTLPFDPLTVSITNTWNFEGA</sequence>
<dbReference type="CDD" id="cd12148">
    <property type="entry name" value="fungal_TF_MHR"/>
    <property type="match status" value="1"/>
</dbReference>
<accession>A0A1V6RE10</accession>
<keyword evidence="2" id="KW-1185">Reference proteome</keyword>
<dbReference type="AlphaFoldDB" id="A0A1V6RE10"/>
<protein>
    <recommendedName>
        <fullName evidence="3">Transcription factor domain-containing protein</fullName>
    </recommendedName>
</protein>
<dbReference type="STRING" id="60172.A0A1V6RE10"/>
<reference evidence="2" key="1">
    <citation type="journal article" date="2017" name="Nat. Microbiol.">
        <title>Global analysis of biosynthetic gene clusters reveals vast potential of secondary metabolite production in Penicillium species.</title>
        <authorList>
            <person name="Nielsen J.C."/>
            <person name="Grijseels S."/>
            <person name="Prigent S."/>
            <person name="Ji B."/>
            <person name="Dainat J."/>
            <person name="Nielsen K.F."/>
            <person name="Frisvad J.C."/>
            <person name="Workman M."/>
            <person name="Nielsen J."/>
        </authorList>
    </citation>
    <scope>NUCLEOTIDE SEQUENCE [LARGE SCALE GENOMIC DNA]</scope>
    <source>
        <strain evidence="2">IBT 29525</strain>
    </source>
</reference>
<evidence type="ECO:0000313" key="2">
    <source>
        <dbReference type="Proteomes" id="UP000191612"/>
    </source>
</evidence>